<evidence type="ECO:0000313" key="1">
    <source>
        <dbReference type="EMBL" id="MFD2543772.1"/>
    </source>
</evidence>
<organism evidence="1 2">
    <name type="scientific">Lacinutrix gracilariae</name>
    <dbReference type="NCBI Taxonomy" id="1747198"/>
    <lineage>
        <taxon>Bacteria</taxon>
        <taxon>Pseudomonadati</taxon>
        <taxon>Bacteroidota</taxon>
        <taxon>Flavobacteriia</taxon>
        <taxon>Flavobacteriales</taxon>
        <taxon>Flavobacteriaceae</taxon>
        <taxon>Lacinutrix</taxon>
    </lineage>
</organism>
<dbReference type="Proteomes" id="UP001597467">
    <property type="component" value="Unassembled WGS sequence"/>
</dbReference>
<comment type="caution">
    <text evidence="1">The sequence shown here is derived from an EMBL/GenBank/DDBJ whole genome shotgun (WGS) entry which is preliminary data.</text>
</comment>
<name>A0ABW5K4D0_9FLAO</name>
<keyword evidence="2" id="KW-1185">Reference proteome</keyword>
<proteinExistence type="predicted"/>
<evidence type="ECO:0000313" key="2">
    <source>
        <dbReference type="Proteomes" id="UP001597467"/>
    </source>
</evidence>
<sequence>MLSCNKDDDKPEPIIEEEPDLSFPECLLSDDIFEYQLIMSNPPSDPRGELLKKVYQGDTVYSFNQHILHDYDLVRYDNQCEIICRYVWNGPGTDCIGNPADSEFIGTVWTDPR</sequence>
<dbReference type="EMBL" id="JBHULM010000043">
    <property type="protein sequence ID" value="MFD2543772.1"/>
    <property type="molecule type" value="Genomic_DNA"/>
</dbReference>
<accession>A0ABW5K4D0</accession>
<gene>
    <name evidence="1" type="ORF">ACFSSB_15705</name>
</gene>
<dbReference type="RefSeq" id="WP_379906013.1">
    <property type="nucleotide sequence ID" value="NZ_JBHULM010000043.1"/>
</dbReference>
<reference evidence="2" key="1">
    <citation type="journal article" date="2019" name="Int. J. Syst. Evol. Microbiol.">
        <title>The Global Catalogue of Microorganisms (GCM) 10K type strain sequencing project: providing services to taxonomists for standard genome sequencing and annotation.</title>
        <authorList>
            <consortium name="The Broad Institute Genomics Platform"/>
            <consortium name="The Broad Institute Genome Sequencing Center for Infectious Disease"/>
            <person name="Wu L."/>
            <person name="Ma J."/>
        </authorList>
    </citation>
    <scope>NUCLEOTIDE SEQUENCE [LARGE SCALE GENOMIC DNA]</scope>
    <source>
        <strain evidence="2">KCTC 42808</strain>
    </source>
</reference>
<protein>
    <submittedName>
        <fullName evidence="1">Uncharacterized protein</fullName>
    </submittedName>
</protein>